<gene>
    <name evidence="1" type="ORF">HPB49_000224</name>
</gene>
<proteinExistence type="predicted"/>
<name>A0ACB8DLW4_DERSI</name>
<sequence length="180" mass="20000">MDGCVGVISLEKDTRLQPCFSRLSFISLFASFLPAHDTGFLDNPCLPELTVAAGVAATATRPCPDPLHSTAAAPLGEARHVGDEPAGSQHSGRCYKCPFCGKLFEKRWFLQRHVRIHTGDKPFRCQICPAAFNQKSNLVVHTRRHTGEKRYLCHLCPMAFSWWSSFAKHLQKHGVQASPQ</sequence>
<dbReference type="Proteomes" id="UP000821865">
    <property type="component" value="Chromosome 10"/>
</dbReference>
<comment type="caution">
    <text evidence="1">The sequence shown here is derived from an EMBL/GenBank/DDBJ whole genome shotgun (WGS) entry which is preliminary data.</text>
</comment>
<dbReference type="EMBL" id="CM023479">
    <property type="protein sequence ID" value="KAH7973369.1"/>
    <property type="molecule type" value="Genomic_DNA"/>
</dbReference>
<organism evidence="1 2">
    <name type="scientific">Dermacentor silvarum</name>
    <name type="common">Tick</name>
    <dbReference type="NCBI Taxonomy" id="543639"/>
    <lineage>
        <taxon>Eukaryota</taxon>
        <taxon>Metazoa</taxon>
        <taxon>Ecdysozoa</taxon>
        <taxon>Arthropoda</taxon>
        <taxon>Chelicerata</taxon>
        <taxon>Arachnida</taxon>
        <taxon>Acari</taxon>
        <taxon>Parasitiformes</taxon>
        <taxon>Ixodida</taxon>
        <taxon>Ixodoidea</taxon>
        <taxon>Ixodidae</taxon>
        <taxon>Rhipicephalinae</taxon>
        <taxon>Dermacentor</taxon>
    </lineage>
</organism>
<reference evidence="1" key="1">
    <citation type="submission" date="2020-05" db="EMBL/GenBank/DDBJ databases">
        <title>Large-scale comparative analyses of tick genomes elucidate their genetic diversity and vector capacities.</title>
        <authorList>
            <person name="Jia N."/>
            <person name="Wang J."/>
            <person name="Shi W."/>
            <person name="Du L."/>
            <person name="Sun Y."/>
            <person name="Zhan W."/>
            <person name="Jiang J."/>
            <person name="Wang Q."/>
            <person name="Zhang B."/>
            <person name="Ji P."/>
            <person name="Sakyi L.B."/>
            <person name="Cui X."/>
            <person name="Yuan T."/>
            <person name="Jiang B."/>
            <person name="Yang W."/>
            <person name="Lam T.T.-Y."/>
            <person name="Chang Q."/>
            <person name="Ding S."/>
            <person name="Wang X."/>
            <person name="Zhu J."/>
            <person name="Ruan X."/>
            <person name="Zhao L."/>
            <person name="Wei J."/>
            <person name="Que T."/>
            <person name="Du C."/>
            <person name="Cheng J."/>
            <person name="Dai P."/>
            <person name="Han X."/>
            <person name="Huang E."/>
            <person name="Gao Y."/>
            <person name="Liu J."/>
            <person name="Shao H."/>
            <person name="Ye R."/>
            <person name="Li L."/>
            <person name="Wei W."/>
            <person name="Wang X."/>
            <person name="Wang C."/>
            <person name="Yang T."/>
            <person name="Huo Q."/>
            <person name="Li W."/>
            <person name="Guo W."/>
            <person name="Chen H."/>
            <person name="Zhou L."/>
            <person name="Ni X."/>
            <person name="Tian J."/>
            <person name="Zhou Y."/>
            <person name="Sheng Y."/>
            <person name="Liu T."/>
            <person name="Pan Y."/>
            <person name="Xia L."/>
            <person name="Li J."/>
            <person name="Zhao F."/>
            <person name="Cao W."/>
        </authorList>
    </citation>
    <scope>NUCLEOTIDE SEQUENCE</scope>
    <source>
        <strain evidence="1">Dsil-2018</strain>
    </source>
</reference>
<keyword evidence="2" id="KW-1185">Reference proteome</keyword>
<evidence type="ECO:0000313" key="2">
    <source>
        <dbReference type="Proteomes" id="UP000821865"/>
    </source>
</evidence>
<accession>A0ACB8DLW4</accession>
<evidence type="ECO:0000313" key="1">
    <source>
        <dbReference type="EMBL" id="KAH7973369.1"/>
    </source>
</evidence>
<protein>
    <submittedName>
        <fullName evidence="1">Uncharacterized protein</fullName>
    </submittedName>
</protein>